<organism evidence="8 9">
    <name type="scientific">Magallana gigas</name>
    <name type="common">Pacific oyster</name>
    <name type="synonym">Crassostrea gigas</name>
    <dbReference type="NCBI Taxonomy" id="29159"/>
    <lineage>
        <taxon>Eukaryota</taxon>
        <taxon>Metazoa</taxon>
        <taxon>Spiralia</taxon>
        <taxon>Lophotrochozoa</taxon>
        <taxon>Mollusca</taxon>
        <taxon>Bivalvia</taxon>
        <taxon>Autobranchia</taxon>
        <taxon>Pteriomorphia</taxon>
        <taxon>Ostreida</taxon>
        <taxon>Ostreoidea</taxon>
        <taxon>Ostreidae</taxon>
        <taxon>Magallana</taxon>
    </lineage>
</organism>
<dbReference type="Gene3D" id="3.30.40.10">
    <property type="entry name" value="Zinc/RING finger domain, C3HC4 (zinc finger)"/>
    <property type="match status" value="1"/>
</dbReference>
<keyword evidence="4 5" id="KW-0862">Zinc</keyword>
<evidence type="ECO:0000256" key="6">
    <source>
        <dbReference type="SAM" id="MobiDB-lite"/>
    </source>
</evidence>
<evidence type="ECO:0000259" key="7">
    <source>
        <dbReference type="PROSITE" id="PS50145"/>
    </source>
</evidence>
<dbReference type="InterPro" id="IPR031890">
    <property type="entry name" value="Fbxo30/Fbxo40"/>
</dbReference>
<keyword evidence="2 5" id="KW-0863">Zinc-finger</keyword>
<dbReference type="GO" id="GO:0008270">
    <property type="term" value="F:zinc ion binding"/>
    <property type="evidence" value="ECO:0007669"/>
    <property type="project" value="UniProtKB-KW"/>
</dbReference>
<evidence type="ECO:0000256" key="3">
    <source>
        <dbReference type="ARBA" id="ARBA00022786"/>
    </source>
</evidence>
<dbReference type="Proteomes" id="UP000005408">
    <property type="component" value="Unassembled WGS sequence"/>
</dbReference>
<evidence type="ECO:0000313" key="8">
    <source>
        <dbReference type="EnsemblMetazoa" id="G6130.2:cds"/>
    </source>
</evidence>
<dbReference type="Gene3D" id="3.30.40.150">
    <property type="entry name" value="TRAF-like zinc-finger, N-terminal subdomain"/>
    <property type="match status" value="1"/>
</dbReference>
<dbReference type="PANTHER" id="PTHR15933">
    <property type="entry name" value="PROTEIN CBG16327"/>
    <property type="match status" value="1"/>
</dbReference>
<feature type="zinc finger region" description="TRAF-type" evidence="5">
    <location>
        <begin position="78"/>
        <end position="119"/>
    </location>
</feature>
<dbReference type="InterPro" id="IPR001293">
    <property type="entry name" value="Znf_TRAF"/>
</dbReference>
<dbReference type="PROSITE" id="PS50145">
    <property type="entry name" value="ZF_TRAF"/>
    <property type="match status" value="1"/>
</dbReference>
<dbReference type="GO" id="GO:0061630">
    <property type="term" value="F:ubiquitin protein ligase activity"/>
    <property type="evidence" value="ECO:0007669"/>
    <property type="project" value="InterPro"/>
</dbReference>
<feature type="region of interest" description="Disordered" evidence="6">
    <location>
        <begin position="273"/>
        <end position="299"/>
    </location>
</feature>
<reference evidence="8" key="1">
    <citation type="submission" date="2022-08" db="UniProtKB">
        <authorList>
            <consortium name="EnsemblMetazoa"/>
        </authorList>
    </citation>
    <scope>IDENTIFICATION</scope>
    <source>
        <strain evidence="8">05x7-T-G4-1.051#20</strain>
    </source>
</reference>
<dbReference type="InterPro" id="IPR013083">
    <property type="entry name" value="Znf_RING/FYVE/PHD"/>
</dbReference>
<evidence type="ECO:0000256" key="2">
    <source>
        <dbReference type="ARBA" id="ARBA00022771"/>
    </source>
</evidence>
<dbReference type="OMA" id="SSWQVKE"/>
<sequence>MSLYDFHKISQEDPTSRENLKLSEEEKHAATLGLLHAHCTACVNRYCNITPDGLSSCSLIDCPYSCGQRFHRCKLDEHENFCMRKKVPCINCIYGCPFEISRDQQANHISTCPASVVKCMIEWHRWPMHSSDLRVKAPLPLNNPHVQCGQLDVALALRDQRMLLEKMASEKSEPSVKAKEVADDVPWKTSEFPPGLQKSLYHGIFSPSPKDNDYCAKDPVCDDRNNFAKAHASSKLGDTGVDYISSQMGLAGLRRLSSIERERQKKMEELLATSRQQQEEEKVMQSTSTEMKEESLEEGGSDEDKLVNLYRRKIQLHELLGVCLTMESYSSGSKLFPFHCGQSFRRDEIAWHFKNVHNEIHSGLNGVMEQRCPLAYLGCSFTHRKLVPLIPRGKIIHSSLLGSFGLTIGEENEPEITECIDDLPASGNKDSDKIRRLREATPEIVTSSKYDSLIKVIPRFR</sequence>
<dbReference type="InterPro" id="IPR043013">
    <property type="entry name" value="Znf_TRAF_N"/>
</dbReference>
<keyword evidence="3" id="KW-0833">Ubl conjugation pathway</keyword>
<dbReference type="OrthoDB" id="5918172at2759"/>
<dbReference type="EnsemblMetazoa" id="G6130.2">
    <property type="protein sequence ID" value="G6130.2:cds"/>
    <property type="gene ID" value="G6130"/>
</dbReference>
<dbReference type="Pfam" id="PF15965">
    <property type="entry name" value="zf-TRAF_2"/>
    <property type="match status" value="1"/>
</dbReference>
<dbReference type="AlphaFoldDB" id="A0A8W8NK50"/>
<keyword evidence="9" id="KW-1185">Reference proteome</keyword>
<dbReference type="PANTHER" id="PTHR15933:SF20">
    <property type="entry name" value="F-BOX DOMAIN-CONTAINING PROTEIN"/>
    <property type="match status" value="1"/>
</dbReference>
<evidence type="ECO:0000256" key="5">
    <source>
        <dbReference type="PROSITE-ProRule" id="PRU00207"/>
    </source>
</evidence>
<evidence type="ECO:0000256" key="1">
    <source>
        <dbReference type="ARBA" id="ARBA00022723"/>
    </source>
</evidence>
<accession>A0A8W8NK50</accession>
<keyword evidence="1 5" id="KW-0479">Metal-binding</keyword>
<name>A0A8W8NK50_MAGGI</name>
<evidence type="ECO:0000313" key="9">
    <source>
        <dbReference type="Proteomes" id="UP000005408"/>
    </source>
</evidence>
<feature type="domain" description="TRAF-type" evidence="7">
    <location>
        <begin position="78"/>
        <end position="119"/>
    </location>
</feature>
<proteinExistence type="predicted"/>
<protein>
    <recommendedName>
        <fullName evidence="7">TRAF-type domain-containing protein</fullName>
    </recommendedName>
</protein>
<evidence type="ECO:0000256" key="4">
    <source>
        <dbReference type="ARBA" id="ARBA00022833"/>
    </source>
</evidence>